<feature type="active site" description="Proton acceptor" evidence="7">
    <location>
        <position position="274"/>
    </location>
</feature>
<feature type="binding site" evidence="8">
    <location>
        <position position="318"/>
    </location>
    <ligand>
        <name>Fe cation</name>
        <dbReference type="ChEBI" id="CHEBI:24875"/>
    </ligand>
</feature>
<keyword evidence="3 8" id="KW-0479">Metal-binding</keyword>
<evidence type="ECO:0000256" key="3">
    <source>
        <dbReference type="ARBA" id="ARBA00022723"/>
    </source>
</evidence>
<evidence type="ECO:0000313" key="12">
    <source>
        <dbReference type="Proteomes" id="UP000030300"/>
    </source>
</evidence>
<dbReference type="EC" id="1.13.11.5" evidence="11"/>
<accession>A0A0A1DSX0</accession>
<feature type="binding site" evidence="8">
    <location>
        <position position="327"/>
    </location>
    <ligand>
        <name>homogentisate</name>
        <dbReference type="ChEBI" id="CHEBI:16169"/>
    </ligand>
</feature>
<reference evidence="11 12" key="1">
    <citation type="journal article" date="2015" name="Genome Announc.">
        <title>Complete Genome Sequence of Steroid-Transforming Nocardioides simplex VKM Ac-2033D.</title>
        <authorList>
            <person name="Shtratnikova V.Y."/>
            <person name="Schelkunov M.I."/>
            <person name="Pekov Y.A."/>
            <person name="Fokina V.V."/>
            <person name="Logacheva M.D."/>
            <person name="Sokolov S.L."/>
            <person name="Bragin E.Y."/>
            <person name="Ashapkin V.V."/>
            <person name="Donova M.V."/>
        </authorList>
    </citation>
    <scope>NUCLEOTIDE SEQUENCE [LARGE SCALE GENOMIC DNA]</scope>
    <source>
        <strain evidence="11 12">VKM Ac-2033D</strain>
    </source>
</reference>
<evidence type="ECO:0000259" key="10">
    <source>
        <dbReference type="Pfam" id="PF20510"/>
    </source>
</evidence>
<protein>
    <submittedName>
        <fullName evidence="11">Homogentisate 1,2-dioxygenase</fullName>
        <ecNumber evidence="11">1.13.11.5</ecNumber>
    </submittedName>
</protein>
<keyword evidence="5 11" id="KW-0560">Oxidoreductase</keyword>
<dbReference type="InterPro" id="IPR046451">
    <property type="entry name" value="HgmA_C"/>
</dbReference>
<evidence type="ECO:0000313" key="11">
    <source>
        <dbReference type="EMBL" id="AIY18480.2"/>
    </source>
</evidence>
<gene>
    <name evidence="11" type="ORF">KR76_20045</name>
</gene>
<dbReference type="Proteomes" id="UP000030300">
    <property type="component" value="Chromosome"/>
</dbReference>
<dbReference type="CDD" id="cd02208">
    <property type="entry name" value="cupin_RmlC-like"/>
    <property type="match status" value="1"/>
</dbReference>
<dbReference type="SUPFAM" id="SSF51182">
    <property type="entry name" value="RmlC-like cupins"/>
    <property type="match status" value="1"/>
</dbReference>
<feature type="binding site" evidence="8">
    <location>
        <position position="311"/>
    </location>
    <ligand>
        <name>Fe cation</name>
        <dbReference type="ChEBI" id="CHEBI:24875"/>
    </ligand>
</feature>
<dbReference type="InterPro" id="IPR014710">
    <property type="entry name" value="RmlC-like_jellyroll"/>
</dbReference>
<keyword evidence="12" id="KW-1185">Reference proteome</keyword>
<name>A0A0A1DSX0_NOCSI</name>
<sequence>MRGSTTMAYYRQVGEIPQKRHTQFRDADGQLYYEELMGEEGFSSDSSLLYHRGVPSAISSAEVWELPDQTRVPNHPLKPRHLRLHDLTTGTDAVTDRRLVLGNADVRISYVTTGGPETRTPLYRNAIGDECVYVESGSGTVETVFGVLSYRAGDYVVIPRATTHRWVPAEPSQLYAIEANSHIAPPKRYLSRYGQLLEHAPYCERDLHGPTGVHLDESGAADVEVLVKHRVGGQVVGTRYTYATHPFDVVGWDGCLYPYTFNIDDYMPITGKIHQPPPVHQVFEGHNFVICNFLPRKVDYHPLAVPVPYYHSNVDSDEVMFYVAGDYEARKGSGIGLGSISLHPGGHAHGPQPQAIEASLGAEFFEESAVMVDTFAPLDLGEGGLAVEDPEYAWTWARSLG</sequence>
<dbReference type="eggNOG" id="COG3508">
    <property type="taxonomic scope" value="Bacteria"/>
</dbReference>
<feature type="domain" description="Homogentisate 1,2-dioxygenase C-terminal" evidence="9">
    <location>
        <begin position="305"/>
        <end position="364"/>
    </location>
</feature>
<evidence type="ECO:0000256" key="6">
    <source>
        <dbReference type="ARBA" id="ARBA00023004"/>
    </source>
</evidence>
<dbReference type="GO" id="GO:0006559">
    <property type="term" value="P:L-phenylalanine catabolic process"/>
    <property type="evidence" value="ECO:0007669"/>
    <property type="project" value="InterPro"/>
</dbReference>
<feature type="binding site" evidence="8">
    <location>
        <position position="349"/>
    </location>
    <ligand>
        <name>Fe cation</name>
        <dbReference type="ChEBI" id="CHEBI:24875"/>
    </ligand>
</feature>
<comment type="similarity">
    <text evidence="2">Belongs to the homogentisate dioxygenase family.</text>
</comment>
<dbReference type="GO" id="GO:0005737">
    <property type="term" value="C:cytoplasm"/>
    <property type="evidence" value="ECO:0007669"/>
    <property type="project" value="TreeGrafter"/>
</dbReference>
<dbReference type="GO" id="GO:0046872">
    <property type="term" value="F:metal ion binding"/>
    <property type="evidence" value="ECO:0007669"/>
    <property type="project" value="UniProtKB-KW"/>
</dbReference>
<dbReference type="Gene3D" id="2.60.120.10">
    <property type="entry name" value="Jelly Rolls"/>
    <property type="match status" value="2"/>
</dbReference>
<feature type="domain" description="Homogentisate 1,2-dioxygenase N-terminal" evidence="10">
    <location>
        <begin position="120"/>
        <end position="262"/>
    </location>
</feature>
<dbReference type="KEGG" id="psim:KR76_20045"/>
<evidence type="ECO:0000256" key="5">
    <source>
        <dbReference type="ARBA" id="ARBA00023002"/>
    </source>
</evidence>
<dbReference type="InterPro" id="IPR011051">
    <property type="entry name" value="RmlC_Cupin_sf"/>
</dbReference>
<dbReference type="EMBL" id="CP009896">
    <property type="protein sequence ID" value="AIY18480.2"/>
    <property type="molecule type" value="Genomic_DNA"/>
</dbReference>
<proteinExistence type="inferred from homology"/>
<dbReference type="GO" id="GO:0004411">
    <property type="term" value="F:homogentisate 1,2-dioxygenase activity"/>
    <property type="evidence" value="ECO:0007669"/>
    <property type="project" value="UniProtKB-EC"/>
</dbReference>
<keyword evidence="4 11" id="KW-0223">Dioxygenase</keyword>
<dbReference type="STRING" id="2045.KR76_20045"/>
<evidence type="ECO:0000256" key="8">
    <source>
        <dbReference type="PIRSR" id="PIRSR605708-2"/>
    </source>
</evidence>
<dbReference type="AlphaFoldDB" id="A0A0A1DSX0"/>
<comment type="cofactor">
    <cofactor evidence="1 8">
        <name>Fe cation</name>
        <dbReference type="ChEBI" id="CHEBI:24875"/>
    </cofactor>
</comment>
<evidence type="ECO:0000256" key="4">
    <source>
        <dbReference type="ARBA" id="ARBA00022964"/>
    </source>
</evidence>
<evidence type="ECO:0000259" key="9">
    <source>
        <dbReference type="Pfam" id="PF04209"/>
    </source>
</evidence>
<dbReference type="Pfam" id="PF20510">
    <property type="entry name" value="HgmA_N"/>
    <property type="match status" value="1"/>
</dbReference>
<dbReference type="PANTHER" id="PTHR11056">
    <property type="entry name" value="HOMOGENTISATE 1,2-DIOXYGENASE"/>
    <property type="match status" value="1"/>
</dbReference>
<keyword evidence="6 8" id="KW-0408">Iron</keyword>
<dbReference type="Pfam" id="PF04209">
    <property type="entry name" value="HgmA_C"/>
    <property type="match status" value="1"/>
</dbReference>
<dbReference type="InterPro" id="IPR046452">
    <property type="entry name" value="HgmA_N"/>
</dbReference>
<dbReference type="GO" id="GO:0006570">
    <property type="term" value="P:tyrosine metabolic process"/>
    <property type="evidence" value="ECO:0007669"/>
    <property type="project" value="InterPro"/>
</dbReference>
<evidence type="ECO:0000256" key="7">
    <source>
        <dbReference type="PIRSR" id="PIRSR605708-1"/>
    </source>
</evidence>
<evidence type="ECO:0000256" key="2">
    <source>
        <dbReference type="ARBA" id="ARBA00007757"/>
    </source>
</evidence>
<feature type="binding site" evidence="8">
    <location>
        <position position="349"/>
    </location>
    <ligand>
        <name>homogentisate</name>
        <dbReference type="ChEBI" id="CHEBI:16169"/>
    </ligand>
</feature>
<dbReference type="InterPro" id="IPR005708">
    <property type="entry name" value="Homogentis_dOase"/>
</dbReference>
<organism evidence="11 12">
    <name type="scientific">Nocardioides simplex</name>
    <name type="common">Arthrobacter simplex</name>
    <dbReference type="NCBI Taxonomy" id="2045"/>
    <lineage>
        <taxon>Bacteria</taxon>
        <taxon>Bacillati</taxon>
        <taxon>Actinomycetota</taxon>
        <taxon>Actinomycetes</taxon>
        <taxon>Propionibacteriales</taxon>
        <taxon>Nocardioidaceae</taxon>
        <taxon>Pimelobacter</taxon>
    </lineage>
</organism>
<evidence type="ECO:0000256" key="1">
    <source>
        <dbReference type="ARBA" id="ARBA00001962"/>
    </source>
</evidence>
<dbReference type="HOGENOM" id="CLU_053101_0_0_11"/>
<dbReference type="PANTHER" id="PTHR11056:SF0">
    <property type="entry name" value="HOMOGENTISATE 1,2-DIOXYGENASE"/>
    <property type="match status" value="1"/>
</dbReference>